<name>F0V1V2_MYCS3</name>
<sequence>MSNADSLSLEKDLTDIEVLENYENSNQQIISEKEEQISEEVEENSTVNYEWGTSVKFFWRPWRLDKDNPIKKEISRIWKSWFKKTKNK</sequence>
<dbReference type="AlphaFoldDB" id="F0V1V2"/>
<dbReference type="RefSeq" id="WP_013609236.1">
    <property type="nucleotide sequence ID" value="NC_015153.1"/>
</dbReference>
<evidence type="ECO:0000313" key="2">
    <source>
        <dbReference type="Proteomes" id="UP000008645"/>
    </source>
</evidence>
<dbReference type="KEGG" id="msk:MSUIS_05400"/>
<dbReference type="Proteomes" id="UP000008645">
    <property type="component" value="Chromosome"/>
</dbReference>
<evidence type="ECO:0000313" key="1">
    <source>
        <dbReference type="EMBL" id="CBZ40633.1"/>
    </source>
</evidence>
<proteinExistence type="predicted"/>
<reference evidence="1 2" key="1">
    <citation type="journal article" date="2011" name="J. Bacteriol.">
        <title>Complete genome sequence of the hemotrophic Mycoplasma suis strain KI3806.</title>
        <authorList>
            <person name="Oehlerking J."/>
            <person name="Kube M."/>
            <person name="Felder K.M."/>
            <person name="Matter D."/>
            <person name="Wittenbrink M.M."/>
            <person name="Schwarzenbach S."/>
            <person name="Kramer M.M."/>
            <person name="Hoelzle K."/>
            <person name="Hoelzle L.E."/>
        </authorList>
    </citation>
    <scope>NUCLEOTIDE SEQUENCE [LARGE SCALE GENOMIC DNA]</scope>
    <source>
        <strain evidence="2">KI_3806</strain>
    </source>
</reference>
<organism evidence="1 2">
    <name type="scientific">Mycoplasma suis (strain KI_3806)</name>
    <dbReference type="NCBI Taxonomy" id="708248"/>
    <lineage>
        <taxon>Bacteria</taxon>
        <taxon>Bacillati</taxon>
        <taxon>Mycoplasmatota</taxon>
        <taxon>Mollicutes</taxon>
        <taxon>Mycoplasmataceae</taxon>
        <taxon>Mycoplasma</taxon>
    </lineage>
</organism>
<protein>
    <submittedName>
        <fullName evidence="1">Uncharacterized protein</fullName>
    </submittedName>
</protein>
<dbReference type="HOGENOM" id="CLU_2465757_0_0_14"/>
<accession>F0V1V2</accession>
<dbReference type="EMBL" id="FQ790233">
    <property type="protein sequence ID" value="CBZ40633.1"/>
    <property type="molecule type" value="Genomic_DNA"/>
</dbReference>
<gene>
    <name evidence="1" type="ORF">MSUIS_05400</name>
</gene>